<dbReference type="Gene3D" id="3.40.30.110">
    <property type="match status" value="2"/>
</dbReference>
<dbReference type="AlphaFoldDB" id="A0AAV5A0V4"/>
<evidence type="ECO:0000313" key="5">
    <source>
        <dbReference type="Proteomes" id="UP001050691"/>
    </source>
</evidence>
<dbReference type="EMBL" id="BPWL01000003">
    <property type="protein sequence ID" value="GJJ08252.1"/>
    <property type="molecule type" value="Genomic_DNA"/>
</dbReference>
<protein>
    <submittedName>
        <fullName evidence="4">Uncharacterized protein</fullName>
    </submittedName>
</protein>
<evidence type="ECO:0000259" key="3">
    <source>
        <dbReference type="Pfam" id="PF25907"/>
    </source>
</evidence>
<comment type="caution">
    <text evidence="4">The sequence shown here is derived from an EMBL/GenBank/DDBJ whole genome shotgun (WGS) entry which is preliminary data.</text>
</comment>
<dbReference type="InterPro" id="IPR036282">
    <property type="entry name" value="Glutathione-S-Trfase_C_sf"/>
</dbReference>
<accession>A0AAV5A0V4</accession>
<gene>
    <name evidence="4" type="ORF">Clacol_002462</name>
</gene>
<dbReference type="Proteomes" id="UP001050691">
    <property type="component" value="Unassembled WGS sequence"/>
</dbReference>
<keyword evidence="5" id="KW-1185">Reference proteome</keyword>
<sequence length="556" mass="62942">MPTAIKVQVHRPVSPSPKKRKRSSSMKATLEDSNNTPKRKPDSFPVLDAIAELLSYGCSSGIHDLDEGIEQVATAFRFGLSGQRIHLVIAGSDITDEHVQCLYRIWFLLRTLAQAHPQGRDPEVVLEEQYHRVVREVYTMCYAATFQKLFQKWGKRTLLNSDMKRPSIVGDESTLDKLAKIFVYAERCQNFFLRLDSVDDSREIDDFHWKRFAINMNQLTTLTFEVTSAKSVCELWASLCDYHYDGSPFVAKLEALLLLKNISARRVDVPLYPPRPQLLNLLGVPYRRVPVLALGRDLYVDTSLLVNVLERRFPENTLFPKHKDGGSIGLGIQKTLVQTPKALQEDRIKFLGGRQIDFKKLEDKLEISHSELSSHLEILNEQLSDGREWIFDTVTPGFTDVGIYFVLAWIRTFRKTRPVFDSVQFPHAVAWLDRLENILKSKRSASPSLLSKVSGEEAAKEILSSEFEDLSYVGFDEVDAKRLGLTREMLVAICPDDTGLDVPTSGKLLALNKTHVVIEVVNPDDSSKSVRVHFPRLGYVIQPVSNSDSISLNAKL</sequence>
<dbReference type="InterPro" id="IPR004045">
    <property type="entry name" value="Glutathione_S-Trfase_N"/>
</dbReference>
<feature type="region of interest" description="Disordered" evidence="1">
    <location>
        <begin position="1"/>
        <end position="43"/>
    </location>
</feature>
<dbReference type="Pfam" id="PF25907">
    <property type="entry name" value="DUF7962"/>
    <property type="match status" value="1"/>
</dbReference>
<feature type="domain" description="GST N-terminal" evidence="2">
    <location>
        <begin position="242"/>
        <end position="316"/>
    </location>
</feature>
<dbReference type="Gene3D" id="1.20.1050.10">
    <property type="match status" value="1"/>
</dbReference>
<feature type="domain" description="DUF7962" evidence="3">
    <location>
        <begin position="336"/>
        <end position="440"/>
    </location>
</feature>
<proteinExistence type="predicted"/>
<dbReference type="CDD" id="cd00299">
    <property type="entry name" value="GST_C_family"/>
    <property type="match status" value="1"/>
</dbReference>
<reference evidence="4" key="1">
    <citation type="submission" date="2021-10" db="EMBL/GenBank/DDBJ databases">
        <title>De novo Genome Assembly of Clathrus columnatus (Basidiomycota, Fungi) Using Illumina and Nanopore Sequence Data.</title>
        <authorList>
            <person name="Ogiso-Tanaka E."/>
            <person name="Itagaki H."/>
            <person name="Hosoya T."/>
            <person name="Hosaka K."/>
        </authorList>
    </citation>
    <scope>NUCLEOTIDE SEQUENCE</scope>
    <source>
        <strain evidence="4">MO-923</strain>
    </source>
</reference>
<evidence type="ECO:0000256" key="1">
    <source>
        <dbReference type="SAM" id="MobiDB-lite"/>
    </source>
</evidence>
<dbReference type="InterPro" id="IPR058268">
    <property type="entry name" value="DUF7962"/>
</dbReference>
<dbReference type="InterPro" id="IPR036249">
    <property type="entry name" value="Thioredoxin-like_sf"/>
</dbReference>
<dbReference type="SUPFAM" id="SSF47616">
    <property type="entry name" value="GST C-terminal domain-like"/>
    <property type="match status" value="1"/>
</dbReference>
<organism evidence="4 5">
    <name type="scientific">Clathrus columnatus</name>
    <dbReference type="NCBI Taxonomy" id="1419009"/>
    <lineage>
        <taxon>Eukaryota</taxon>
        <taxon>Fungi</taxon>
        <taxon>Dikarya</taxon>
        <taxon>Basidiomycota</taxon>
        <taxon>Agaricomycotina</taxon>
        <taxon>Agaricomycetes</taxon>
        <taxon>Phallomycetidae</taxon>
        <taxon>Phallales</taxon>
        <taxon>Clathraceae</taxon>
        <taxon>Clathrus</taxon>
    </lineage>
</organism>
<evidence type="ECO:0000313" key="4">
    <source>
        <dbReference type="EMBL" id="GJJ08252.1"/>
    </source>
</evidence>
<dbReference type="Pfam" id="PF13417">
    <property type="entry name" value="GST_N_3"/>
    <property type="match status" value="1"/>
</dbReference>
<evidence type="ECO:0000259" key="2">
    <source>
        <dbReference type="Pfam" id="PF13417"/>
    </source>
</evidence>
<dbReference type="SUPFAM" id="SSF52833">
    <property type="entry name" value="Thioredoxin-like"/>
    <property type="match status" value="1"/>
</dbReference>
<name>A0AAV5A0V4_9AGAM</name>